<keyword evidence="3 6" id="KW-0812">Transmembrane</keyword>
<evidence type="ECO:0000313" key="8">
    <source>
        <dbReference type="EnsemblFungi" id="MAPG_07122T0"/>
    </source>
</evidence>
<reference evidence="9" key="2">
    <citation type="submission" date="2010-05" db="EMBL/GenBank/DDBJ databases">
        <title>The genome sequence of Magnaporthe poae strain ATCC 64411.</title>
        <authorList>
            <person name="Ma L.-J."/>
            <person name="Dead R."/>
            <person name="Young S."/>
            <person name="Zeng Q."/>
            <person name="Koehrsen M."/>
            <person name="Alvarado L."/>
            <person name="Berlin A."/>
            <person name="Chapman S.B."/>
            <person name="Chen Z."/>
            <person name="Freedman E."/>
            <person name="Gellesch M."/>
            <person name="Goldberg J."/>
            <person name="Griggs A."/>
            <person name="Gujja S."/>
            <person name="Heilman E.R."/>
            <person name="Heiman D."/>
            <person name="Hepburn T."/>
            <person name="Howarth C."/>
            <person name="Jen D."/>
            <person name="Larson L."/>
            <person name="Mehta T."/>
            <person name="Neiman D."/>
            <person name="Pearson M."/>
            <person name="Roberts A."/>
            <person name="Saif S."/>
            <person name="Shea T."/>
            <person name="Shenoy N."/>
            <person name="Sisk P."/>
            <person name="Stolte C."/>
            <person name="Sykes S."/>
            <person name="Walk T."/>
            <person name="White J."/>
            <person name="Yandava C."/>
            <person name="Haas B."/>
            <person name="Nusbaum C."/>
            <person name="Birren B."/>
        </authorList>
    </citation>
    <scope>NUCLEOTIDE SEQUENCE [LARGE SCALE GENOMIC DNA]</scope>
    <source>
        <strain evidence="9">ATCC 64411 / 73-15</strain>
    </source>
</reference>
<protein>
    <recommendedName>
        <fullName evidence="6">Dolichyl-diphosphooligosaccharide-protein glycosyltransferase subunit OST5</fullName>
    </recommendedName>
</protein>
<evidence type="ECO:0000256" key="1">
    <source>
        <dbReference type="ARBA" id="ARBA00004141"/>
    </source>
</evidence>
<reference evidence="8" key="4">
    <citation type="journal article" date="2015" name="G3 (Bethesda)">
        <title>Genome sequences of three phytopathogenic species of the Magnaporthaceae family of fungi.</title>
        <authorList>
            <person name="Okagaki L.H."/>
            <person name="Nunes C.C."/>
            <person name="Sailsbery J."/>
            <person name="Clay B."/>
            <person name="Brown D."/>
            <person name="John T."/>
            <person name="Oh Y."/>
            <person name="Young N."/>
            <person name="Fitzgerald M."/>
            <person name="Haas B.J."/>
            <person name="Zeng Q."/>
            <person name="Young S."/>
            <person name="Adiconis X."/>
            <person name="Fan L."/>
            <person name="Levin J.Z."/>
            <person name="Mitchell T.K."/>
            <person name="Okubara P.A."/>
            <person name="Farman M.L."/>
            <person name="Kohn L.M."/>
            <person name="Birren B."/>
            <person name="Ma L.-J."/>
            <person name="Dean R.A."/>
        </authorList>
    </citation>
    <scope>NUCLEOTIDE SEQUENCE</scope>
    <source>
        <strain evidence="8">ATCC 64411 / 73-15</strain>
    </source>
</reference>
<comment type="similarity">
    <text evidence="2 6">Belongs to the OST5 family.</text>
</comment>
<evidence type="ECO:0000256" key="5">
    <source>
        <dbReference type="ARBA" id="ARBA00023136"/>
    </source>
</evidence>
<evidence type="ECO:0000256" key="3">
    <source>
        <dbReference type="ARBA" id="ARBA00022692"/>
    </source>
</evidence>
<keyword evidence="9" id="KW-1185">Reference proteome</keyword>
<feature type="transmembrane region" description="Helical" evidence="6">
    <location>
        <begin position="28"/>
        <end position="46"/>
    </location>
</feature>
<reference evidence="7" key="3">
    <citation type="submission" date="2011-03" db="EMBL/GenBank/DDBJ databases">
        <title>Annotation of Magnaporthe poae ATCC 64411.</title>
        <authorList>
            <person name="Ma L.-J."/>
            <person name="Dead R."/>
            <person name="Young S.K."/>
            <person name="Zeng Q."/>
            <person name="Gargeya S."/>
            <person name="Fitzgerald M."/>
            <person name="Haas B."/>
            <person name="Abouelleil A."/>
            <person name="Alvarado L."/>
            <person name="Arachchi H.M."/>
            <person name="Berlin A."/>
            <person name="Brown A."/>
            <person name="Chapman S.B."/>
            <person name="Chen Z."/>
            <person name="Dunbar C."/>
            <person name="Freedman E."/>
            <person name="Gearin G."/>
            <person name="Gellesch M."/>
            <person name="Goldberg J."/>
            <person name="Griggs A."/>
            <person name="Gujja S."/>
            <person name="Heiman D."/>
            <person name="Howarth C."/>
            <person name="Larson L."/>
            <person name="Lui A."/>
            <person name="MacDonald P.J.P."/>
            <person name="Mehta T."/>
            <person name="Montmayeur A."/>
            <person name="Murphy C."/>
            <person name="Neiman D."/>
            <person name="Pearson M."/>
            <person name="Priest M."/>
            <person name="Roberts A."/>
            <person name="Saif S."/>
            <person name="Shea T."/>
            <person name="Shenoy N."/>
            <person name="Sisk P."/>
            <person name="Stolte C."/>
            <person name="Sykes S."/>
            <person name="Yandava C."/>
            <person name="Wortman J."/>
            <person name="Nusbaum C."/>
            <person name="Birren B."/>
        </authorList>
    </citation>
    <scope>NUCLEOTIDE SEQUENCE</scope>
    <source>
        <strain evidence="7">ATCC 64411</strain>
    </source>
</reference>
<dbReference type="EMBL" id="ADBL01001723">
    <property type="status" value="NOT_ANNOTATED_CDS"/>
    <property type="molecule type" value="Genomic_DNA"/>
</dbReference>
<dbReference type="OrthoDB" id="5371169at2759"/>
<dbReference type="Pfam" id="PF05251">
    <property type="entry name" value="Ost5"/>
    <property type="match status" value="1"/>
</dbReference>
<dbReference type="VEuPathDB" id="FungiDB:MAPG_07122"/>
<comment type="function">
    <text evidence="6">Subunit of the oligosaccharyl transferase (OST) complex that catalyzes the initial transfer of a defined glycan (Glc(3)Man(9)GlcNAc(2) in eukaryotes) from the lipid carrier dolichol-pyrophosphate to an asparagine residue within an Asn-X-Ser/Thr consensus motif in nascent polypeptide chains, the first step in protein N-glycosylation. N-glycosylation occurs cotranslationally and the complex associates with the Sec61 complex at the channel-forming translocon complex that mediates protein translocation across the endoplasmic reticulum (ER). All subunits are required for a maximal enzyme activity.</text>
</comment>
<gene>
    <name evidence="7" type="ORF">MAPG_07122</name>
</gene>
<dbReference type="InterPro" id="IPR007915">
    <property type="entry name" value="TMEM258/Ost5"/>
</dbReference>
<comment type="subunit">
    <text evidence="6">Component of the oligosaccharyltransferase (OST) complex.</text>
</comment>
<organism evidence="8 9">
    <name type="scientific">Magnaporthiopsis poae (strain ATCC 64411 / 73-15)</name>
    <name type="common">Kentucky bluegrass fungus</name>
    <name type="synonym">Magnaporthe poae</name>
    <dbReference type="NCBI Taxonomy" id="644358"/>
    <lineage>
        <taxon>Eukaryota</taxon>
        <taxon>Fungi</taxon>
        <taxon>Dikarya</taxon>
        <taxon>Ascomycota</taxon>
        <taxon>Pezizomycotina</taxon>
        <taxon>Sordariomycetes</taxon>
        <taxon>Sordariomycetidae</taxon>
        <taxon>Magnaporthales</taxon>
        <taxon>Magnaporthaceae</taxon>
        <taxon>Magnaporthiopsis</taxon>
    </lineage>
</organism>
<keyword evidence="5 6" id="KW-0472">Membrane</keyword>
<reference evidence="7" key="1">
    <citation type="submission" date="2010-05" db="EMBL/GenBank/DDBJ databases">
        <title>The Genome Sequence of Magnaporthe poae strain ATCC 64411.</title>
        <authorList>
            <consortium name="The Broad Institute Genome Sequencing Platform"/>
            <consortium name="Broad Institute Genome Sequencing Center for Infectious Disease"/>
            <person name="Ma L.-J."/>
            <person name="Dead R."/>
            <person name="Young S."/>
            <person name="Zeng Q."/>
            <person name="Koehrsen M."/>
            <person name="Alvarado L."/>
            <person name="Berlin A."/>
            <person name="Chapman S.B."/>
            <person name="Chen Z."/>
            <person name="Freedman E."/>
            <person name="Gellesch M."/>
            <person name="Goldberg J."/>
            <person name="Griggs A."/>
            <person name="Gujja S."/>
            <person name="Heilman E.R."/>
            <person name="Heiman D."/>
            <person name="Hepburn T."/>
            <person name="Howarth C."/>
            <person name="Jen D."/>
            <person name="Larson L."/>
            <person name="Mehta T."/>
            <person name="Neiman D."/>
            <person name="Pearson M."/>
            <person name="Roberts A."/>
            <person name="Saif S."/>
            <person name="Shea T."/>
            <person name="Shenoy N."/>
            <person name="Sisk P."/>
            <person name="Stolte C."/>
            <person name="Sykes S."/>
            <person name="Walk T."/>
            <person name="White J."/>
            <person name="Yandava C."/>
            <person name="Haas B."/>
            <person name="Nusbaum C."/>
            <person name="Birren B."/>
        </authorList>
    </citation>
    <scope>NUCLEOTIDE SEQUENCE</scope>
    <source>
        <strain evidence="7">ATCC 64411</strain>
    </source>
</reference>
<comment type="subcellular location">
    <subcellularLocation>
        <location evidence="1 6">Membrane</location>
        <topology evidence="1 6">Multi-pass membrane protein</topology>
    </subcellularLocation>
</comment>
<dbReference type="OMA" id="FMICAAG"/>
<dbReference type="Proteomes" id="UP000011715">
    <property type="component" value="Unassembled WGS sequence"/>
</dbReference>
<keyword evidence="4 6" id="KW-1133">Transmembrane helix</keyword>
<evidence type="ECO:0000256" key="4">
    <source>
        <dbReference type="ARBA" id="ARBA00022989"/>
    </source>
</evidence>
<dbReference type="STRING" id="644358.A0A0C4E3U7"/>
<evidence type="ECO:0000313" key="9">
    <source>
        <dbReference type="Proteomes" id="UP000011715"/>
    </source>
</evidence>
<name>A0A0C4E3U7_MAGP6</name>
<evidence type="ECO:0000313" key="7">
    <source>
        <dbReference type="EMBL" id="KLU88135.1"/>
    </source>
</evidence>
<accession>A0A0C4E3U7</accession>
<proteinExistence type="inferred from homology"/>
<evidence type="ECO:0000256" key="2">
    <source>
        <dbReference type="ARBA" id="ARBA00009825"/>
    </source>
</evidence>
<dbReference type="EnsemblFungi" id="MAPG_07122T0">
    <property type="protein sequence ID" value="MAPG_07122T0"/>
    <property type="gene ID" value="MAPG_07122"/>
</dbReference>
<dbReference type="EMBL" id="GL876971">
    <property type="protein sequence ID" value="KLU88135.1"/>
    <property type="molecule type" value="Genomic_DNA"/>
</dbReference>
<dbReference type="eggNOG" id="ENOG502SBP1">
    <property type="taxonomic scope" value="Eukaryota"/>
</dbReference>
<reference evidence="8" key="5">
    <citation type="submission" date="2015-06" db="UniProtKB">
        <authorList>
            <consortium name="EnsemblFungi"/>
        </authorList>
    </citation>
    <scope>IDENTIFICATION</scope>
    <source>
        <strain evidence="8">ATCC 64411</strain>
    </source>
</reference>
<dbReference type="GO" id="GO:0006487">
    <property type="term" value="P:protein N-linked glycosylation"/>
    <property type="evidence" value="ECO:0007669"/>
    <property type="project" value="UniProtKB-UniRule"/>
</dbReference>
<sequence length="79" mass="8246">MDPSLPSAWQASANDLFFPAISKGNQSILAFMLLAVGITSTGLFALNRSFANIFLLGAPASLALGFGVVYLFCAVGVYV</sequence>
<dbReference type="GO" id="GO:0008250">
    <property type="term" value="C:oligosaccharyltransferase complex"/>
    <property type="evidence" value="ECO:0007669"/>
    <property type="project" value="UniProtKB-UniRule"/>
</dbReference>
<dbReference type="AlphaFoldDB" id="A0A0C4E3U7"/>
<evidence type="ECO:0000256" key="6">
    <source>
        <dbReference type="RuleBase" id="RU367008"/>
    </source>
</evidence>
<feature type="transmembrane region" description="Helical" evidence="6">
    <location>
        <begin position="53"/>
        <end position="78"/>
    </location>
</feature>